<evidence type="ECO:0000313" key="9">
    <source>
        <dbReference type="EMBL" id="CAF4669093.1"/>
    </source>
</evidence>
<sequence length="192" mass="21313">MHPSLTSVELSDSFQTDADENSGSHAYVILRYIWKNLRCMTLIATAIPSLVLTVGLYFKEKCSVNESISQFMIVSGCCCLVLIGLGIFLVIVKVKSDIDKESMARSIAITSTVVMCLLLVIMGGMILFLIMWLVYGYGSILSVRHTVQFVDPTATESYCHPILYYSSFLYLIAAFAATIVFCLVLRCFRDGV</sequence>
<dbReference type="EMBL" id="CAJNOV010016054">
    <property type="protein sequence ID" value="CAF1583592.1"/>
    <property type="molecule type" value="Genomic_DNA"/>
</dbReference>
<keyword evidence="1" id="KW-1133">Transmembrane helix</keyword>
<evidence type="ECO:0000313" key="6">
    <source>
        <dbReference type="EMBL" id="CAF3831049.1"/>
    </source>
</evidence>
<dbReference type="Proteomes" id="UP000663824">
    <property type="component" value="Unassembled WGS sequence"/>
</dbReference>
<dbReference type="EMBL" id="CAJOBJ010119450">
    <property type="protein sequence ID" value="CAF4669093.1"/>
    <property type="molecule type" value="Genomic_DNA"/>
</dbReference>
<evidence type="ECO:0000313" key="7">
    <source>
        <dbReference type="EMBL" id="CAF3947323.1"/>
    </source>
</evidence>
<gene>
    <name evidence="7" type="ORF">BYL167_LOCUS10832</name>
    <name evidence="3" type="ORF">CJN711_LOCUS33255</name>
    <name evidence="9" type="ORF">GIL414_LOCUS41808</name>
    <name evidence="2" type="ORF">KQP761_LOCUS9009</name>
    <name evidence="4" type="ORF">MBJ925_LOCUS14452</name>
    <name evidence="6" type="ORF">OVN521_LOCUS5653</name>
    <name evidence="8" type="ORF">SMN809_LOCUS11222</name>
    <name evidence="5" type="ORF">WKI299_LOCUS24640</name>
</gene>
<keyword evidence="1" id="KW-0472">Membrane</keyword>
<dbReference type="EMBL" id="CAJNRE010006740">
    <property type="protein sequence ID" value="CAF2058549.1"/>
    <property type="molecule type" value="Genomic_DNA"/>
</dbReference>
<comment type="caution">
    <text evidence="3">The sequence shown here is derived from an EMBL/GenBank/DDBJ whole genome shotgun (WGS) entry which is preliminary data.</text>
</comment>
<evidence type="ECO:0000313" key="2">
    <source>
        <dbReference type="EMBL" id="CAF1386822.1"/>
    </source>
</evidence>
<dbReference type="EMBL" id="CAJOBI010004004">
    <property type="protein sequence ID" value="CAF3987756.1"/>
    <property type="molecule type" value="Genomic_DNA"/>
</dbReference>
<dbReference type="EMBL" id="CAJNRF010010604">
    <property type="protein sequence ID" value="CAF2122360.1"/>
    <property type="molecule type" value="Genomic_DNA"/>
</dbReference>
<evidence type="ECO:0000256" key="1">
    <source>
        <dbReference type="SAM" id="Phobius"/>
    </source>
</evidence>
<name>A0A815ZIA7_9BILA</name>
<keyword evidence="11" id="KW-1185">Reference proteome</keyword>
<evidence type="ECO:0000313" key="3">
    <source>
        <dbReference type="EMBL" id="CAF1583592.1"/>
    </source>
</evidence>
<dbReference type="EMBL" id="CAJOBG010000570">
    <property type="protein sequence ID" value="CAF3831049.1"/>
    <property type="molecule type" value="Genomic_DNA"/>
</dbReference>
<accession>A0A815ZIA7</accession>
<dbReference type="EMBL" id="CAJOBH010003317">
    <property type="protein sequence ID" value="CAF3947323.1"/>
    <property type="molecule type" value="Genomic_DNA"/>
</dbReference>
<feature type="transmembrane region" description="Helical" evidence="1">
    <location>
        <begin position="39"/>
        <end position="58"/>
    </location>
</feature>
<dbReference type="Proteomes" id="UP000676336">
    <property type="component" value="Unassembled WGS sequence"/>
</dbReference>
<dbReference type="Proteomes" id="UP000663834">
    <property type="component" value="Unassembled WGS sequence"/>
</dbReference>
<protein>
    <submittedName>
        <fullName evidence="3">Uncharacterized protein</fullName>
    </submittedName>
</protein>
<feature type="transmembrane region" description="Helical" evidence="1">
    <location>
        <begin position="70"/>
        <end position="92"/>
    </location>
</feature>
<dbReference type="OrthoDB" id="10304963at2759"/>
<feature type="transmembrane region" description="Helical" evidence="1">
    <location>
        <begin position="113"/>
        <end position="135"/>
    </location>
</feature>
<dbReference type="PANTHER" id="PTHR33444:SF7">
    <property type="entry name" value="TRANSMEMBRANE PROTEIN 272"/>
    <property type="match status" value="1"/>
</dbReference>
<dbReference type="AlphaFoldDB" id="A0A815ZIA7"/>
<dbReference type="PANTHER" id="PTHR33444">
    <property type="entry name" value="SI:DKEY-19B23.12-RELATED"/>
    <property type="match status" value="1"/>
</dbReference>
<evidence type="ECO:0000313" key="10">
    <source>
        <dbReference type="Proteomes" id="UP000663855"/>
    </source>
</evidence>
<evidence type="ECO:0000313" key="11">
    <source>
        <dbReference type="Proteomes" id="UP000663866"/>
    </source>
</evidence>
<keyword evidence="1" id="KW-0812">Transmembrane</keyword>
<dbReference type="Proteomes" id="UP000663856">
    <property type="component" value="Unassembled WGS sequence"/>
</dbReference>
<dbReference type="InterPro" id="IPR040350">
    <property type="entry name" value="TMEM272"/>
</dbReference>
<dbReference type="Proteomes" id="UP000681720">
    <property type="component" value="Unassembled WGS sequence"/>
</dbReference>
<dbReference type="Proteomes" id="UP000681967">
    <property type="component" value="Unassembled WGS sequence"/>
</dbReference>
<reference evidence="3" key="1">
    <citation type="submission" date="2021-02" db="EMBL/GenBank/DDBJ databases">
        <authorList>
            <person name="Nowell W R."/>
        </authorList>
    </citation>
    <scope>NUCLEOTIDE SEQUENCE</scope>
</reference>
<organism evidence="3 10">
    <name type="scientific">Rotaria magnacalcarata</name>
    <dbReference type="NCBI Taxonomy" id="392030"/>
    <lineage>
        <taxon>Eukaryota</taxon>
        <taxon>Metazoa</taxon>
        <taxon>Spiralia</taxon>
        <taxon>Gnathifera</taxon>
        <taxon>Rotifera</taxon>
        <taxon>Eurotatoria</taxon>
        <taxon>Bdelloidea</taxon>
        <taxon>Philodinida</taxon>
        <taxon>Philodinidae</taxon>
        <taxon>Rotaria</taxon>
    </lineage>
</organism>
<evidence type="ECO:0000313" key="8">
    <source>
        <dbReference type="EMBL" id="CAF3987756.1"/>
    </source>
</evidence>
<dbReference type="EMBL" id="CAJNOW010003552">
    <property type="protein sequence ID" value="CAF1386822.1"/>
    <property type="molecule type" value="Genomic_DNA"/>
</dbReference>
<proteinExistence type="predicted"/>
<evidence type="ECO:0000313" key="4">
    <source>
        <dbReference type="EMBL" id="CAF2058549.1"/>
    </source>
</evidence>
<feature type="transmembrane region" description="Helical" evidence="1">
    <location>
        <begin position="162"/>
        <end position="185"/>
    </location>
</feature>
<evidence type="ECO:0000313" key="5">
    <source>
        <dbReference type="EMBL" id="CAF2122360.1"/>
    </source>
</evidence>
<dbReference type="Proteomes" id="UP000663855">
    <property type="component" value="Unassembled WGS sequence"/>
</dbReference>
<dbReference type="Proteomes" id="UP000663866">
    <property type="component" value="Unassembled WGS sequence"/>
</dbReference>